<dbReference type="GO" id="GO:0016787">
    <property type="term" value="F:hydrolase activity"/>
    <property type="evidence" value="ECO:0007669"/>
    <property type="project" value="UniProtKB-KW"/>
</dbReference>
<keyword evidence="1" id="KW-0378">Hydrolase</keyword>
<organism evidence="1 2">
    <name type="scientific">Belliella marina</name>
    <dbReference type="NCBI Taxonomy" id="1644146"/>
    <lineage>
        <taxon>Bacteria</taxon>
        <taxon>Pseudomonadati</taxon>
        <taxon>Bacteroidota</taxon>
        <taxon>Cytophagia</taxon>
        <taxon>Cytophagales</taxon>
        <taxon>Cyclobacteriaceae</taxon>
        <taxon>Belliella</taxon>
    </lineage>
</organism>
<accession>A0ABW4VMC2</accession>
<protein>
    <submittedName>
        <fullName evidence="1">Alpha/beta hydrolase</fullName>
    </submittedName>
</protein>
<gene>
    <name evidence="1" type="ORF">ACFSKL_06450</name>
</gene>
<dbReference type="InterPro" id="IPR017395">
    <property type="entry name" value="Chlorophyllase-like"/>
</dbReference>
<keyword evidence="2" id="KW-1185">Reference proteome</keyword>
<proteinExistence type="predicted"/>
<evidence type="ECO:0000313" key="2">
    <source>
        <dbReference type="Proteomes" id="UP001597361"/>
    </source>
</evidence>
<evidence type="ECO:0000313" key="1">
    <source>
        <dbReference type="EMBL" id="MFD2034423.1"/>
    </source>
</evidence>
<dbReference type="Proteomes" id="UP001597361">
    <property type="component" value="Unassembled WGS sequence"/>
</dbReference>
<comment type="caution">
    <text evidence="1">The sequence shown here is derived from an EMBL/GenBank/DDBJ whole genome shotgun (WGS) entry which is preliminary data.</text>
</comment>
<dbReference type="SUPFAM" id="SSF53474">
    <property type="entry name" value="alpha/beta-Hydrolases"/>
    <property type="match status" value="1"/>
</dbReference>
<dbReference type="PANTHER" id="PTHR33428">
    <property type="entry name" value="CHLOROPHYLLASE-2, CHLOROPLASTIC"/>
    <property type="match status" value="1"/>
</dbReference>
<dbReference type="RefSeq" id="WP_376884545.1">
    <property type="nucleotide sequence ID" value="NZ_JBHUHR010000015.1"/>
</dbReference>
<sequence>MRKILIIIQVLWFTLDVGYAQIAKTKIIDNGSSGDYKSIAVTEKSLPDFVVYRPENINSAVGKEGKLPILVWANGGCMNSSIHHERLLSEVASHGYIIVAIGKLQMTIEEREHQHTADKELLKGINWISEQAKTKGSDYYKNIDLDKIAVGGQSCGGAQVMAIADDRRIKTYLMFNSGMGDMTMAGANKESLESLHSRIIYIEGGESDVAFKNALMDYDRINHVPVVFANHLTAGHGGTFAEKHGGSFAGITMDWLDWQFKAKDKSHIFLENDLSTYPGWTVKSKNF</sequence>
<dbReference type="PANTHER" id="PTHR33428:SF14">
    <property type="entry name" value="CARBOXYLESTERASE TYPE B DOMAIN-CONTAINING PROTEIN"/>
    <property type="match status" value="1"/>
</dbReference>
<dbReference type="EMBL" id="JBHUHR010000015">
    <property type="protein sequence ID" value="MFD2034423.1"/>
    <property type="molecule type" value="Genomic_DNA"/>
</dbReference>
<name>A0ABW4VMC2_9BACT</name>
<reference evidence="2" key="1">
    <citation type="journal article" date="2019" name="Int. J. Syst. Evol. Microbiol.">
        <title>The Global Catalogue of Microorganisms (GCM) 10K type strain sequencing project: providing services to taxonomists for standard genome sequencing and annotation.</title>
        <authorList>
            <consortium name="The Broad Institute Genomics Platform"/>
            <consortium name="The Broad Institute Genome Sequencing Center for Infectious Disease"/>
            <person name="Wu L."/>
            <person name="Ma J."/>
        </authorList>
    </citation>
    <scope>NUCLEOTIDE SEQUENCE [LARGE SCALE GENOMIC DNA]</scope>
    <source>
        <strain evidence="2">CGMCC 1.15180</strain>
    </source>
</reference>
<dbReference type="InterPro" id="IPR029058">
    <property type="entry name" value="AB_hydrolase_fold"/>
</dbReference>
<dbReference type="Gene3D" id="3.40.50.1820">
    <property type="entry name" value="alpha/beta hydrolase"/>
    <property type="match status" value="1"/>
</dbReference>
<dbReference type="Pfam" id="PF07224">
    <property type="entry name" value="Chlorophyllase"/>
    <property type="match status" value="1"/>
</dbReference>